<evidence type="ECO:0000313" key="6">
    <source>
        <dbReference type="Proteomes" id="UP000821866"/>
    </source>
</evidence>
<evidence type="ECO:0000256" key="4">
    <source>
        <dbReference type="ARBA" id="ARBA00048098"/>
    </source>
</evidence>
<evidence type="ECO:0000256" key="3">
    <source>
        <dbReference type="ARBA" id="ARBA00022801"/>
    </source>
</evidence>
<dbReference type="PROSITE" id="PS51421">
    <property type="entry name" value="RAS"/>
    <property type="match status" value="1"/>
</dbReference>
<dbReference type="AlphaFoldDB" id="A0A9J6E9R3"/>
<keyword evidence="3" id="KW-0378">Hydrolase</keyword>
<dbReference type="SMART" id="SM00174">
    <property type="entry name" value="RHO"/>
    <property type="match status" value="1"/>
</dbReference>
<protein>
    <recommendedName>
        <fullName evidence="2">small monomeric GTPase</fullName>
        <ecNumber evidence="2">3.6.5.2</ecNumber>
    </recommendedName>
</protein>
<dbReference type="SMART" id="SM00173">
    <property type="entry name" value="RAS"/>
    <property type="match status" value="1"/>
</dbReference>
<dbReference type="Proteomes" id="UP000821866">
    <property type="component" value="Chromosome 3"/>
</dbReference>
<accession>A0A9J6E9R3</accession>
<evidence type="ECO:0000256" key="1">
    <source>
        <dbReference type="ARBA" id="ARBA00008344"/>
    </source>
</evidence>
<keyword evidence="6" id="KW-1185">Reference proteome</keyword>
<dbReference type="InterPro" id="IPR027417">
    <property type="entry name" value="P-loop_NTPase"/>
</dbReference>
<evidence type="ECO:0000313" key="5">
    <source>
        <dbReference type="EMBL" id="KAH8031020.1"/>
    </source>
</evidence>
<dbReference type="InterPro" id="IPR001806">
    <property type="entry name" value="Small_GTPase"/>
</dbReference>
<dbReference type="Gene3D" id="3.40.50.300">
    <property type="entry name" value="P-loop containing nucleotide triphosphate hydrolases"/>
    <property type="match status" value="1"/>
</dbReference>
<dbReference type="SMART" id="SM00175">
    <property type="entry name" value="RAB"/>
    <property type="match status" value="1"/>
</dbReference>
<dbReference type="PANTHER" id="PTHR45704">
    <property type="entry name" value="RAS-LIKE FAMILY MEMBER 11"/>
    <property type="match status" value="1"/>
</dbReference>
<comment type="catalytic activity">
    <reaction evidence="4">
        <text>GTP + H2O = GDP + phosphate + H(+)</text>
        <dbReference type="Rhea" id="RHEA:19669"/>
        <dbReference type="ChEBI" id="CHEBI:15377"/>
        <dbReference type="ChEBI" id="CHEBI:15378"/>
        <dbReference type="ChEBI" id="CHEBI:37565"/>
        <dbReference type="ChEBI" id="CHEBI:43474"/>
        <dbReference type="ChEBI" id="CHEBI:58189"/>
        <dbReference type="EC" id="3.6.5.2"/>
    </reaction>
</comment>
<sequence length="307" mass="34401">MSRFSRQLLSELPVSIQENEDDNPDALVTLVYVKPGADVASFAASLTVRDIFTGGTRLVCVAVWDIYPPREILLRTTRSLPEQAASMPLATAVAMTRKSSGLSPIRVMVMGSQSVGKSAVTVRFLTRRFISEYSSMKDLLYRHTVLVDNRALELEILDTSRYQENKFPEDKMGWADALVVVYSIEDRWSFEEASVCLQKVQQLCPCLPTILVANKRDLSHVRQVEVDDGRQLSLQLHCQFYEVSAADSYAGVSMAFQSILREVLATKILRSLTPVRRRLTVVTVSKMLGAVFGKNGKRHKKRPSLSL</sequence>
<name>A0A9J6E9R3_RHIMP</name>
<dbReference type="PRINTS" id="PR00449">
    <property type="entry name" value="RASTRNSFRMNG"/>
</dbReference>
<dbReference type="InterPro" id="IPR051065">
    <property type="entry name" value="Ras-related_GTPase"/>
</dbReference>
<evidence type="ECO:0000256" key="2">
    <source>
        <dbReference type="ARBA" id="ARBA00011984"/>
    </source>
</evidence>
<dbReference type="Pfam" id="PF00071">
    <property type="entry name" value="Ras"/>
    <property type="match status" value="1"/>
</dbReference>
<dbReference type="VEuPathDB" id="VectorBase:LOC119164280"/>
<dbReference type="GO" id="GO:0003925">
    <property type="term" value="F:G protein activity"/>
    <property type="evidence" value="ECO:0007669"/>
    <property type="project" value="UniProtKB-EC"/>
</dbReference>
<dbReference type="SUPFAM" id="SSF52540">
    <property type="entry name" value="P-loop containing nucleoside triphosphate hydrolases"/>
    <property type="match status" value="1"/>
</dbReference>
<dbReference type="EC" id="3.6.5.2" evidence="2"/>
<organism evidence="5 6">
    <name type="scientific">Rhipicephalus microplus</name>
    <name type="common">Cattle tick</name>
    <name type="synonym">Boophilus microplus</name>
    <dbReference type="NCBI Taxonomy" id="6941"/>
    <lineage>
        <taxon>Eukaryota</taxon>
        <taxon>Metazoa</taxon>
        <taxon>Ecdysozoa</taxon>
        <taxon>Arthropoda</taxon>
        <taxon>Chelicerata</taxon>
        <taxon>Arachnida</taxon>
        <taxon>Acari</taxon>
        <taxon>Parasitiformes</taxon>
        <taxon>Ixodida</taxon>
        <taxon>Ixodoidea</taxon>
        <taxon>Ixodidae</taxon>
        <taxon>Rhipicephalinae</taxon>
        <taxon>Rhipicephalus</taxon>
        <taxon>Boophilus</taxon>
    </lineage>
</organism>
<comment type="similarity">
    <text evidence="1">Belongs to the small GTPase superfamily. Ras family.</text>
</comment>
<reference evidence="5" key="1">
    <citation type="journal article" date="2020" name="Cell">
        <title>Large-Scale Comparative Analyses of Tick Genomes Elucidate Their Genetic Diversity and Vector Capacities.</title>
        <authorList>
            <consortium name="Tick Genome and Microbiome Consortium (TIGMIC)"/>
            <person name="Jia N."/>
            <person name="Wang J."/>
            <person name="Shi W."/>
            <person name="Du L."/>
            <person name="Sun Y."/>
            <person name="Zhan W."/>
            <person name="Jiang J.F."/>
            <person name="Wang Q."/>
            <person name="Zhang B."/>
            <person name="Ji P."/>
            <person name="Bell-Sakyi L."/>
            <person name="Cui X.M."/>
            <person name="Yuan T.T."/>
            <person name="Jiang B.G."/>
            <person name="Yang W.F."/>
            <person name="Lam T.T."/>
            <person name="Chang Q.C."/>
            <person name="Ding S.J."/>
            <person name="Wang X.J."/>
            <person name="Zhu J.G."/>
            <person name="Ruan X.D."/>
            <person name="Zhao L."/>
            <person name="Wei J.T."/>
            <person name="Ye R.Z."/>
            <person name="Que T.C."/>
            <person name="Du C.H."/>
            <person name="Zhou Y.H."/>
            <person name="Cheng J.X."/>
            <person name="Dai P.F."/>
            <person name="Guo W.B."/>
            <person name="Han X.H."/>
            <person name="Huang E.J."/>
            <person name="Li L.F."/>
            <person name="Wei W."/>
            <person name="Gao Y.C."/>
            <person name="Liu J.Z."/>
            <person name="Shao H.Z."/>
            <person name="Wang X."/>
            <person name="Wang C.C."/>
            <person name="Yang T.C."/>
            <person name="Huo Q.B."/>
            <person name="Li W."/>
            <person name="Chen H.Y."/>
            <person name="Chen S.E."/>
            <person name="Zhou L.G."/>
            <person name="Ni X.B."/>
            <person name="Tian J.H."/>
            <person name="Sheng Y."/>
            <person name="Liu T."/>
            <person name="Pan Y.S."/>
            <person name="Xia L.Y."/>
            <person name="Li J."/>
            <person name="Zhao F."/>
            <person name="Cao W.C."/>
        </authorList>
    </citation>
    <scope>NUCLEOTIDE SEQUENCE</scope>
    <source>
        <strain evidence="5">Rmic-2018</strain>
    </source>
</reference>
<dbReference type="PROSITE" id="PS51419">
    <property type="entry name" value="RAB"/>
    <property type="match status" value="1"/>
</dbReference>
<comment type="caution">
    <text evidence="5">The sequence shown here is derived from an EMBL/GenBank/DDBJ whole genome shotgun (WGS) entry which is preliminary data.</text>
</comment>
<dbReference type="GO" id="GO:0005525">
    <property type="term" value="F:GTP binding"/>
    <property type="evidence" value="ECO:0007669"/>
    <property type="project" value="InterPro"/>
</dbReference>
<proteinExistence type="inferred from homology"/>
<reference evidence="5" key="2">
    <citation type="submission" date="2021-09" db="EMBL/GenBank/DDBJ databases">
        <authorList>
            <person name="Jia N."/>
            <person name="Wang J."/>
            <person name="Shi W."/>
            <person name="Du L."/>
            <person name="Sun Y."/>
            <person name="Zhan W."/>
            <person name="Jiang J."/>
            <person name="Wang Q."/>
            <person name="Zhang B."/>
            <person name="Ji P."/>
            <person name="Sakyi L.B."/>
            <person name="Cui X."/>
            <person name="Yuan T."/>
            <person name="Jiang B."/>
            <person name="Yang W."/>
            <person name="Lam T.T.-Y."/>
            <person name="Chang Q."/>
            <person name="Ding S."/>
            <person name="Wang X."/>
            <person name="Zhu J."/>
            <person name="Ruan X."/>
            <person name="Zhao L."/>
            <person name="Wei J."/>
            <person name="Que T."/>
            <person name="Du C."/>
            <person name="Cheng J."/>
            <person name="Dai P."/>
            <person name="Han X."/>
            <person name="Huang E."/>
            <person name="Gao Y."/>
            <person name="Liu J."/>
            <person name="Shao H."/>
            <person name="Ye R."/>
            <person name="Li L."/>
            <person name="Wei W."/>
            <person name="Wang X."/>
            <person name="Wang C."/>
            <person name="Huo Q."/>
            <person name="Li W."/>
            <person name="Guo W."/>
            <person name="Chen H."/>
            <person name="Chen S."/>
            <person name="Zhou L."/>
            <person name="Zhou L."/>
            <person name="Ni X."/>
            <person name="Tian J."/>
            <person name="Zhou Y."/>
            <person name="Sheng Y."/>
            <person name="Liu T."/>
            <person name="Pan Y."/>
            <person name="Xia L."/>
            <person name="Li J."/>
            <person name="Zhao F."/>
            <person name="Cao W."/>
        </authorList>
    </citation>
    <scope>NUCLEOTIDE SEQUENCE</scope>
    <source>
        <strain evidence="5">Rmic-2018</strain>
        <tissue evidence="5">Larvae</tissue>
    </source>
</reference>
<dbReference type="EMBL" id="JABSTU010000005">
    <property type="protein sequence ID" value="KAH8031020.1"/>
    <property type="molecule type" value="Genomic_DNA"/>
</dbReference>
<gene>
    <name evidence="5" type="ORF">HPB51_012488</name>
</gene>